<accession>A0AA46NTE0</accession>
<dbReference type="PANTHER" id="PTHR43542">
    <property type="entry name" value="METHYLTRANSFERASE"/>
    <property type="match status" value="1"/>
</dbReference>
<dbReference type="PROSITE" id="PS00092">
    <property type="entry name" value="N6_MTASE"/>
    <property type="match status" value="1"/>
</dbReference>
<dbReference type="RefSeq" id="WP_255326740.1">
    <property type="nucleotide sequence ID" value="NZ_BAAAYP010000012.1"/>
</dbReference>
<organism evidence="3 4">
    <name type="scientific">Rhodococcus aetherivorans</name>
    <dbReference type="NCBI Taxonomy" id="191292"/>
    <lineage>
        <taxon>Bacteria</taxon>
        <taxon>Bacillati</taxon>
        <taxon>Actinomycetota</taxon>
        <taxon>Actinomycetes</taxon>
        <taxon>Mycobacteriales</taxon>
        <taxon>Nocardiaceae</taxon>
        <taxon>Rhodococcus</taxon>
    </lineage>
</organism>
<dbReference type="AlphaFoldDB" id="A0AA46NTE0"/>
<evidence type="ECO:0000256" key="1">
    <source>
        <dbReference type="ARBA" id="ARBA00022603"/>
    </source>
</evidence>
<dbReference type="GO" id="GO:0052913">
    <property type="term" value="F:16S rRNA (guanine(966)-N(2))-methyltransferase activity"/>
    <property type="evidence" value="ECO:0007669"/>
    <property type="project" value="UniProtKB-EC"/>
</dbReference>
<dbReference type="InterPro" id="IPR029063">
    <property type="entry name" value="SAM-dependent_MTases_sf"/>
</dbReference>
<dbReference type="GO" id="GO:0003676">
    <property type="term" value="F:nucleic acid binding"/>
    <property type="evidence" value="ECO:0007669"/>
    <property type="project" value="InterPro"/>
</dbReference>
<sequence length="228" mass="24071">MAAPSPASPSPACPRWRAATCWSSCPPRRARSDRTVLRDGAMTRIVAGRAGGRRLKVPPRGTRPTSERVREALFSSLTARMELDGASVLDLYAGSGALGLEALSRGAVHALLVESDAQAAAVIRRNITELGLPAVLRAAPVAAVLGGAPDRVYDLVLADPPYAVTEQAVSAMLTALVDGGWVGEGSVVVLERSSRSPETVWPQALEPDRVRKYGETRIEIATCYGSDS</sequence>
<dbReference type="EMBL" id="CP106982">
    <property type="protein sequence ID" value="UYF92333.1"/>
    <property type="molecule type" value="Genomic_DNA"/>
</dbReference>
<dbReference type="PANTHER" id="PTHR43542:SF1">
    <property type="entry name" value="METHYLTRANSFERASE"/>
    <property type="match status" value="1"/>
</dbReference>
<reference evidence="3" key="1">
    <citation type="submission" date="2022-09" db="EMBL/GenBank/DDBJ databases">
        <title>The genome sequence of Rhodococcus aetherivorans N1.</title>
        <authorList>
            <person name="Jiang W."/>
        </authorList>
    </citation>
    <scope>NUCLEOTIDE SEQUENCE</scope>
    <source>
        <strain evidence="3">N1</strain>
    </source>
</reference>
<keyword evidence="2 3" id="KW-0808">Transferase</keyword>
<dbReference type="Pfam" id="PF03602">
    <property type="entry name" value="Cons_hypoth95"/>
    <property type="match status" value="1"/>
</dbReference>
<name>A0AA46NTE0_9NOCA</name>
<dbReference type="SUPFAM" id="SSF53335">
    <property type="entry name" value="S-adenosyl-L-methionine-dependent methyltransferases"/>
    <property type="match status" value="1"/>
</dbReference>
<gene>
    <name evidence="3" type="primary">rsmD</name>
    <name evidence="3" type="ORF">OCS65_17755</name>
</gene>
<dbReference type="CDD" id="cd02440">
    <property type="entry name" value="AdoMet_MTases"/>
    <property type="match status" value="1"/>
</dbReference>
<dbReference type="InterPro" id="IPR002052">
    <property type="entry name" value="DNA_methylase_N6_adenine_CS"/>
</dbReference>
<dbReference type="Gene3D" id="3.40.50.150">
    <property type="entry name" value="Vaccinia Virus protein VP39"/>
    <property type="match status" value="1"/>
</dbReference>
<keyword evidence="1 3" id="KW-0489">Methyltransferase</keyword>
<evidence type="ECO:0000256" key="2">
    <source>
        <dbReference type="ARBA" id="ARBA00022679"/>
    </source>
</evidence>
<dbReference type="InterPro" id="IPR004398">
    <property type="entry name" value="RNA_MeTrfase_RsmD"/>
</dbReference>
<evidence type="ECO:0000313" key="3">
    <source>
        <dbReference type="EMBL" id="UYF92333.1"/>
    </source>
</evidence>
<proteinExistence type="predicted"/>
<dbReference type="EC" id="2.1.1.171" evidence="3"/>
<dbReference type="Proteomes" id="UP001163947">
    <property type="component" value="Chromosome"/>
</dbReference>
<dbReference type="NCBIfam" id="TIGR00095">
    <property type="entry name" value="16S rRNA (guanine(966)-N(2))-methyltransferase RsmD"/>
    <property type="match status" value="1"/>
</dbReference>
<dbReference type="GeneID" id="83622302"/>
<evidence type="ECO:0000313" key="4">
    <source>
        <dbReference type="Proteomes" id="UP001163947"/>
    </source>
</evidence>
<protein>
    <submittedName>
        <fullName evidence="3">16S rRNA (Guanine(966)-N(2))-methyltransferase RsmD</fullName>
        <ecNumber evidence="3">2.1.1.171</ecNumber>
    </submittedName>
</protein>